<feature type="transmembrane region" description="Helical" evidence="3">
    <location>
        <begin position="12"/>
        <end position="31"/>
    </location>
</feature>
<feature type="transmembrane region" description="Helical" evidence="3">
    <location>
        <begin position="145"/>
        <end position="162"/>
    </location>
</feature>
<protein>
    <submittedName>
        <fullName evidence="5">Uncharacterized membrane protein</fullName>
    </submittedName>
</protein>
<evidence type="ECO:0000256" key="1">
    <source>
        <dbReference type="ARBA" id="ARBA00022692"/>
    </source>
</evidence>
<dbReference type="RefSeq" id="WP_066053246.1">
    <property type="nucleotide sequence ID" value="NZ_CP014223.1"/>
</dbReference>
<keyword evidence="2 3" id="KW-1133">Transmembrane helix</keyword>
<name>A0A0X8VBB3_ANAPI</name>
<dbReference type="EMBL" id="FQUA01000001">
    <property type="protein sequence ID" value="SHE34613.1"/>
    <property type="molecule type" value="Genomic_DNA"/>
</dbReference>
<dbReference type="PANTHER" id="PTHR37815">
    <property type="entry name" value="UPF0397 PROTEIN BC_2624-RELATED"/>
    <property type="match status" value="1"/>
</dbReference>
<evidence type="ECO:0000313" key="6">
    <source>
        <dbReference type="Proteomes" id="UP000068026"/>
    </source>
</evidence>
<dbReference type="Proteomes" id="UP000184204">
    <property type="component" value="Unassembled WGS sequence"/>
</dbReference>
<dbReference type="OrthoDB" id="411368at2"/>
<dbReference type="Proteomes" id="UP000068026">
    <property type="component" value="Chromosome"/>
</dbReference>
<reference evidence="6" key="2">
    <citation type="submission" date="2016-01" db="EMBL/GenBank/DDBJ databases">
        <authorList>
            <person name="Poehlein A."/>
            <person name="Schlien K."/>
            <person name="Gottschalk G."/>
            <person name="Buckel W."/>
            <person name="Daniel R."/>
        </authorList>
    </citation>
    <scope>NUCLEOTIDE SEQUENCE [LARGE SCALE GENOMIC DNA]</scope>
    <source>
        <strain evidence="6">X2</strain>
    </source>
</reference>
<accession>A0A0X8VBB3</accession>
<feature type="transmembrane region" description="Helical" evidence="3">
    <location>
        <begin position="43"/>
        <end position="66"/>
    </location>
</feature>
<dbReference type="GO" id="GO:0016020">
    <property type="term" value="C:membrane"/>
    <property type="evidence" value="ECO:0007669"/>
    <property type="project" value="InterPro"/>
</dbReference>
<keyword evidence="1 3" id="KW-0812">Transmembrane</keyword>
<dbReference type="AlphaFoldDB" id="A0A0X8VBB3"/>
<reference evidence="4 6" key="1">
    <citation type="journal article" date="2016" name="Genome Announc.">
        <title>Complete Genome Sequence of the Amino Acid-Fermenting Clostridium propionicum X2 (DSM 1682).</title>
        <authorList>
            <person name="Poehlein A."/>
            <person name="Schlien K."/>
            <person name="Chowdhury N.P."/>
            <person name="Gottschalk G."/>
            <person name="Buckel W."/>
            <person name="Daniel R."/>
        </authorList>
    </citation>
    <scope>NUCLEOTIDE SEQUENCE [LARGE SCALE GENOMIC DNA]</scope>
    <source>
        <strain evidence="4 6">X2</strain>
    </source>
</reference>
<reference evidence="7" key="3">
    <citation type="submission" date="2016-11" db="EMBL/GenBank/DDBJ databases">
        <authorList>
            <person name="Jaros S."/>
            <person name="Januszkiewicz K."/>
            <person name="Wedrychowicz H."/>
        </authorList>
    </citation>
    <scope>NUCLEOTIDE SEQUENCE [LARGE SCALE GENOMIC DNA]</scope>
    <source>
        <strain evidence="7">DSM 1682</strain>
    </source>
</reference>
<evidence type="ECO:0000313" key="4">
    <source>
        <dbReference type="EMBL" id="AMJ42436.1"/>
    </source>
</evidence>
<dbReference type="KEGG" id="cpro:CPRO_29030"/>
<keyword evidence="3" id="KW-0472">Membrane</keyword>
<organism evidence="5 7">
    <name type="scientific">Anaerotignum propionicum DSM 1682</name>
    <dbReference type="NCBI Taxonomy" id="991789"/>
    <lineage>
        <taxon>Bacteria</taxon>
        <taxon>Bacillati</taxon>
        <taxon>Bacillota</taxon>
        <taxon>Clostridia</taxon>
        <taxon>Lachnospirales</taxon>
        <taxon>Anaerotignaceae</taxon>
        <taxon>Anaerotignum</taxon>
    </lineage>
</organism>
<gene>
    <name evidence="4" type="ORF">CPRO_29030</name>
    <name evidence="5" type="ORF">SAMN02745151_00484</name>
</gene>
<evidence type="ECO:0000256" key="2">
    <source>
        <dbReference type="ARBA" id="ARBA00022989"/>
    </source>
</evidence>
<feature type="transmembrane region" description="Helical" evidence="3">
    <location>
        <begin position="72"/>
        <end position="91"/>
    </location>
</feature>
<dbReference type="EMBL" id="CP014223">
    <property type="protein sequence ID" value="AMJ42436.1"/>
    <property type="molecule type" value="Genomic_DNA"/>
</dbReference>
<reference evidence="5" key="4">
    <citation type="submission" date="2016-11" db="EMBL/GenBank/DDBJ databases">
        <authorList>
            <person name="Varghese N."/>
            <person name="Submissions S."/>
        </authorList>
    </citation>
    <scope>NUCLEOTIDE SEQUENCE</scope>
    <source>
        <strain evidence="5">DSM 1682</strain>
    </source>
</reference>
<proteinExistence type="predicted"/>
<keyword evidence="6" id="KW-1185">Reference proteome</keyword>
<evidence type="ECO:0000256" key="3">
    <source>
        <dbReference type="SAM" id="Phobius"/>
    </source>
</evidence>
<evidence type="ECO:0000313" key="7">
    <source>
        <dbReference type="Proteomes" id="UP000184204"/>
    </source>
</evidence>
<evidence type="ECO:0000313" key="5">
    <source>
        <dbReference type="EMBL" id="SHE34613.1"/>
    </source>
</evidence>
<dbReference type="Gene3D" id="1.10.1760.20">
    <property type="match status" value="1"/>
</dbReference>
<sequence>MKTTTKELCIQGLLVALVTISTMVFQIPVSATQGYIHLGDSMILLISVFFGAKYGMVAGGVGSAMADLLSGYGHWAPFTFIIKGIMGYLIGKIASFSEKNQKLFTPRNMTGSVLGILWMVFGYFVGGGILKSSFAVAAVSIPENLIQGFAGFVIFIVVGIAFHKAKIYKFVLTR</sequence>
<dbReference type="Pfam" id="PF07155">
    <property type="entry name" value="ECF-ribofla_trS"/>
    <property type="match status" value="1"/>
</dbReference>
<feature type="transmembrane region" description="Helical" evidence="3">
    <location>
        <begin position="112"/>
        <end position="139"/>
    </location>
</feature>
<dbReference type="PANTHER" id="PTHR37815:SF3">
    <property type="entry name" value="UPF0397 PROTEIN SPR0429"/>
    <property type="match status" value="1"/>
</dbReference>
<dbReference type="InterPro" id="IPR009825">
    <property type="entry name" value="ECF_substrate-spec-like"/>
</dbReference>